<keyword evidence="6" id="KW-0812">Transmembrane</keyword>
<evidence type="ECO:0000259" key="9">
    <source>
        <dbReference type="PROSITE" id="PS50070"/>
    </source>
</evidence>
<dbReference type="EnsemblMetazoa" id="G5299.1">
    <property type="protein sequence ID" value="G5299.1:cds"/>
    <property type="gene ID" value="G5299"/>
</dbReference>
<dbReference type="PANTHER" id="PTHR24251">
    <property type="entry name" value="OVOCHYMASE-RELATED"/>
    <property type="match status" value="1"/>
</dbReference>
<evidence type="ECO:0000256" key="4">
    <source>
        <dbReference type="PROSITE-ProRule" id="PRU00121"/>
    </source>
</evidence>
<feature type="region of interest" description="Disordered" evidence="5">
    <location>
        <begin position="670"/>
        <end position="689"/>
    </location>
</feature>
<name>A0A8W8NCY0_MAGGI</name>
<proteinExistence type="predicted"/>
<keyword evidence="6" id="KW-1133">Transmembrane helix</keyword>
<comment type="caution">
    <text evidence="4">Lacks conserved residue(s) required for the propagation of feature annotation.</text>
</comment>
<evidence type="ECO:0000256" key="5">
    <source>
        <dbReference type="SAM" id="MobiDB-lite"/>
    </source>
</evidence>
<evidence type="ECO:0000313" key="11">
    <source>
        <dbReference type="Proteomes" id="UP000005408"/>
    </source>
</evidence>
<dbReference type="SUPFAM" id="SSF49854">
    <property type="entry name" value="Spermadhesin, CUB domain"/>
    <property type="match status" value="2"/>
</dbReference>
<dbReference type="SMART" id="SM00042">
    <property type="entry name" value="CUB"/>
    <property type="match status" value="2"/>
</dbReference>
<feature type="region of interest" description="Disordered" evidence="5">
    <location>
        <begin position="636"/>
        <end position="660"/>
    </location>
</feature>
<feature type="compositionally biased region" description="Acidic residues" evidence="5">
    <location>
        <begin position="831"/>
        <end position="840"/>
    </location>
</feature>
<dbReference type="PROSITE" id="PS50070">
    <property type="entry name" value="KRINGLE_2"/>
    <property type="match status" value="1"/>
</dbReference>
<dbReference type="InterPro" id="IPR000001">
    <property type="entry name" value="Kringle"/>
</dbReference>
<feature type="compositionally biased region" description="Polar residues" evidence="5">
    <location>
        <begin position="675"/>
        <end position="689"/>
    </location>
</feature>
<evidence type="ECO:0000256" key="6">
    <source>
        <dbReference type="SAM" id="Phobius"/>
    </source>
</evidence>
<dbReference type="CDD" id="cd00041">
    <property type="entry name" value="CUB"/>
    <property type="match status" value="2"/>
</dbReference>
<dbReference type="PROSITE" id="PS00021">
    <property type="entry name" value="KRINGLE_1"/>
    <property type="match status" value="1"/>
</dbReference>
<dbReference type="InterPro" id="IPR000859">
    <property type="entry name" value="CUB_dom"/>
</dbReference>
<reference evidence="10" key="1">
    <citation type="submission" date="2022-08" db="UniProtKB">
        <authorList>
            <consortium name="EnsemblMetazoa"/>
        </authorList>
    </citation>
    <scope>IDENTIFICATION</scope>
    <source>
        <strain evidence="10">05x7-T-G4-1.051#20</strain>
    </source>
</reference>
<dbReference type="Gene3D" id="2.60.120.290">
    <property type="entry name" value="Spermadhesin, CUB domain"/>
    <property type="match status" value="2"/>
</dbReference>
<feature type="signal peptide" evidence="7">
    <location>
        <begin position="1"/>
        <end position="23"/>
    </location>
</feature>
<feature type="domain" description="CUB" evidence="8">
    <location>
        <begin position="144"/>
        <end position="255"/>
    </location>
</feature>
<feature type="region of interest" description="Disordered" evidence="5">
    <location>
        <begin position="342"/>
        <end position="385"/>
    </location>
</feature>
<dbReference type="PANTHER" id="PTHR24251:SF30">
    <property type="entry name" value="MEMBRANE FRIZZLED-RELATED PROTEIN"/>
    <property type="match status" value="1"/>
</dbReference>
<sequence>MSSFVKSFLILFASLAGHRTIGASCGGVLTNSSGTIMSPGFPVSYANDLSCDWDIICPDGNKIILTFTDIDVEHAGSNCFDSIKIFEDINASSTYEVCEGIDSASDKGSSILLSSSTVRIRFTSDTTVTRKGFKANYTFVPNNCVYEYNTSSGIVLSPNYAGRYPSNIQCVYSFTFGPSQLLSLRFLSFELEKEVKDGSCADFVRLRNADLKIYGEFCGKTLPRSFSFYHGKALMMFSSDKTKTEAGFSLAYEVKNITECLQDPSGESYAGQINVTSNGSPCARWDSTLAMKNGFSELLDQENYCRNPNNQPMPWCFNAATEHPEYCNISFCDLTTTTQKTTTTTTTTTTTKPITTTTTTTSKTTTPSTTTKTQTPTILSTTTRQKSNLTGPVVPVLLLILIFGIAIAVVRFLVKKKKMSAPITQLRSIVNPNYVSKDSVVDGYIEALENDEISRQSIVAAHESVLRMSRKYSRSQPADSVYQSLEDVGGSGTLERKQSSKEESPYVEAINTYDVLRQKRGKKVDPNDFKTYSEVSIISEGNEDYDHTNTTSKVFENDENQEIYTNTPSLLENVSVGQRAIDANVNKTKTNNMKNEMPSYATLNKKRHSSFVSPKTVLPELTSANNIRYSTGEKIFKSSNKSNGENENDQPIYSQPDKTRGMLDDVLSVLDEPENPNSDDGNTGGSNEQPVYATVHKTRQGSTKHPKKPNVPDPKDVKTRMSTSEKLGGDVESESQQQQDNAIASVAPEEEEAIYEEADVQYDQLRRQRTRRNRNLGVKVSIYSEILPDTSNDEGIYSNTESGGRMIKSEQVMETKPPPSVDEPVIKTDADSESPAEQDTNDAVIESSRL</sequence>
<evidence type="ECO:0000256" key="3">
    <source>
        <dbReference type="ARBA" id="ARBA00023157"/>
    </source>
</evidence>
<dbReference type="PRINTS" id="PR00018">
    <property type="entry name" value="KRINGLE"/>
</dbReference>
<keyword evidence="1 4" id="KW-0420">Kringle</keyword>
<feature type="compositionally biased region" description="Low complexity" evidence="5">
    <location>
        <begin position="342"/>
        <end position="383"/>
    </location>
</feature>
<dbReference type="InterPro" id="IPR018056">
    <property type="entry name" value="Kringle_CS"/>
</dbReference>
<feature type="region of interest" description="Disordered" evidence="5">
    <location>
        <begin position="478"/>
        <end position="505"/>
    </location>
</feature>
<evidence type="ECO:0000256" key="1">
    <source>
        <dbReference type="ARBA" id="ARBA00022572"/>
    </source>
</evidence>
<dbReference type="InterPro" id="IPR038178">
    <property type="entry name" value="Kringle_sf"/>
</dbReference>
<dbReference type="SUPFAM" id="SSF57440">
    <property type="entry name" value="Kringle-like"/>
    <property type="match status" value="1"/>
</dbReference>
<evidence type="ECO:0000256" key="7">
    <source>
        <dbReference type="SAM" id="SignalP"/>
    </source>
</evidence>
<evidence type="ECO:0000256" key="2">
    <source>
        <dbReference type="ARBA" id="ARBA00022737"/>
    </source>
</evidence>
<evidence type="ECO:0008006" key="12">
    <source>
        <dbReference type="Google" id="ProtNLM"/>
    </source>
</evidence>
<feature type="region of interest" description="Disordered" evidence="5">
    <location>
        <begin position="789"/>
        <end position="850"/>
    </location>
</feature>
<evidence type="ECO:0000313" key="10">
    <source>
        <dbReference type="EnsemblMetazoa" id="G5299.1:cds"/>
    </source>
</evidence>
<dbReference type="InterPro" id="IPR035914">
    <property type="entry name" value="Sperma_CUB_dom_sf"/>
</dbReference>
<dbReference type="AlphaFoldDB" id="A0A8W8NCY0"/>
<feature type="compositionally biased region" description="Basic residues" evidence="5">
    <location>
        <begin position="696"/>
        <end position="708"/>
    </location>
</feature>
<keyword evidence="3" id="KW-1015">Disulfide bond</keyword>
<keyword evidence="11" id="KW-1185">Reference proteome</keyword>
<organism evidence="10 11">
    <name type="scientific">Magallana gigas</name>
    <name type="common">Pacific oyster</name>
    <name type="synonym">Crassostrea gigas</name>
    <dbReference type="NCBI Taxonomy" id="29159"/>
    <lineage>
        <taxon>Eukaryota</taxon>
        <taxon>Metazoa</taxon>
        <taxon>Spiralia</taxon>
        <taxon>Lophotrochozoa</taxon>
        <taxon>Mollusca</taxon>
        <taxon>Bivalvia</taxon>
        <taxon>Autobranchia</taxon>
        <taxon>Pteriomorphia</taxon>
        <taxon>Ostreida</taxon>
        <taxon>Ostreoidea</taxon>
        <taxon>Ostreidae</taxon>
        <taxon>Magallana</taxon>
    </lineage>
</organism>
<keyword evidence="6" id="KW-0472">Membrane</keyword>
<evidence type="ECO:0000259" key="8">
    <source>
        <dbReference type="PROSITE" id="PS01180"/>
    </source>
</evidence>
<feature type="domain" description="CUB" evidence="8">
    <location>
        <begin position="25"/>
        <end position="140"/>
    </location>
</feature>
<feature type="compositionally biased region" description="Basic and acidic residues" evidence="5">
    <location>
        <begin position="494"/>
        <end position="504"/>
    </location>
</feature>
<accession>A0A8W8NCY0</accession>
<keyword evidence="2" id="KW-0677">Repeat</keyword>
<dbReference type="PROSITE" id="PS01180">
    <property type="entry name" value="CUB"/>
    <property type="match status" value="2"/>
</dbReference>
<feature type="domain" description="Kringle" evidence="9">
    <location>
        <begin position="265"/>
        <end position="332"/>
    </location>
</feature>
<keyword evidence="7" id="KW-0732">Signal</keyword>
<feature type="chain" id="PRO_5036452713" description="Cubilin" evidence="7">
    <location>
        <begin position="24"/>
        <end position="850"/>
    </location>
</feature>
<dbReference type="Pfam" id="PF00431">
    <property type="entry name" value="CUB"/>
    <property type="match status" value="2"/>
</dbReference>
<protein>
    <recommendedName>
        <fullName evidence="12">Cubilin</fullName>
    </recommendedName>
</protein>
<dbReference type="SMART" id="SM00130">
    <property type="entry name" value="KR"/>
    <property type="match status" value="1"/>
</dbReference>
<feature type="transmembrane region" description="Helical" evidence="6">
    <location>
        <begin position="393"/>
        <end position="414"/>
    </location>
</feature>
<feature type="region of interest" description="Disordered" evidence="5">
    <location>
        <begin position="696"/>
        <end position="745"/>
    </location>
</feature>
<dbReference type="Pfam" id="PF00051">
    <property type="entry name" value="Kringle"/>
    <property type="match status" value="1"/>
</dbReference>
<dbReference type="InterPro" id="IPR013806">
    <property type="entry name" value="Kringle-like"/>
</dbReference>
<dbReference type="Proteomes" id="UP000005408">
    <property type="component" value="Unassembled WGS sequence"/>
</dbReference>
<dbReference type="Gene3D" id="2.40.20.10">
    <property type="entry name" value="Plasminogen Kringle 4"/>
    <property type="match status" value="1"/>
</dbReference>